<protein>
    <submittedName>
        <fullName evidence="1">Uncharacterized protein</fullName>
    </submittedName>
</protein>
<organism evidence="1 2">
    <name type="scientific">Blautia parvula</name>
    <dbReference type="NCBI Taxonomy" id="2877527"/>
    <lineage>
        <taxon>Bacteria</taxon>
        <taxon>Bacillati</taxon>
        <taxon>Bacillota</taxon>
        <taxon>Clostridia</taxon>
        <taxon>Lachnospirales</taxon>
        <taxon>Lachnospiraceae</taxon>
        <taxon>Blautia</taxon>
    </lineage>
</organism>
<evidence type="ECO:0000313" key="1">
    <source>
        <dbReference type="EMBL" id="GAA6498930.1"/>
    </source>
</evidence>
<name>A0ABQ0BQY0_9FIRM</name>
<dbReference type="EMBL" id="BAABZQ010000001">
    <property type="protein sequence ID" value="GAA6498930.1"/>
    <property type="molecule type" value="Genomic_DNA"/>
</dbReference>
<gene>
    <name evidence="1" type="ORF">K340107D12_17460</name>
</gene>
<dbReference type="RefSeq" id="WP_227210299.1">
    <property type="nucleotide sequence ID" value="NZ_BAABZQ010000001.1"/>
</dbReference>
<reference evidence="1 2" key="1">
    <citation type="submission" date="2024-04" db="EMBL/GenBank/DDBJ databases">
        <title>Defined microbial consortia suppress multidrug-resistant proinflammatory Enterobacteriaceae via ecological control.</title>
        <authorList>
            <person name="Furuichi M."/>
            <person name="Kawaguchi T."/>
            <person name="Pust M."/>
            <person name="Yasuma K."/>
            <person name="Plichta D."/>
            <person name="Hasegawa N."/>
            <person name="Ohya T."/>
            <person name="Bhattarai S."/>
            <person name="Sasajima S."/>
            <person name="Aoto Y."/>
            <person name="Tuganbaev T."/>
            <person name="Yaginuma M."/>
            <person name="Ueda M."/>
            <person name="Okahashi N."/>
            <person name="Amafuji K."/>
            <person name="Kiridooshi Y."/>
            <person name="Sugita K."/>
            <person name="Strazar M."/>
            <person name="Skelly A."/>
            <person name="Suda W."/>
            <person name="Hattori M."/>
            <person name="Nakamoto N."/>
            <person name="Caballero S."/>
            <person name="Norman J."/>
            <person name="Olle B."/>
            <person name="Tanoue T."/>
            <person name="Arita M."/>
            <person name="Bucci V."/>
            <person name="Atarashi K."/>
            <person name="Xavier R."/>
            <person name="Honda K."/>
        </authorList>
    </citation>
    <scope>NUCLEOTIDE SEQUENCE [LARGE SCALE GENOMIC DNA]</scope>
    <source>
        <strain evidence="2">k34-0107-D12</strain>
    </source>
</reference>
<proteinExistence type="predicted"/>
<evidence type="ECO:0000313" key="2">
    <source>
        <dbReference type="Proteomes" id="UP001600941"/>
    </source>
</evidence>
<sequence length="96" mass="10788">MIFGLFLKQQIVTFSVIQISSFRISREYPSVTSLGNRLLTASKSGAGSQIQDFHFGIPSTPATRLWITVSLMHFTLNPLFDTGMILDYILSFLIKD</sequence>
<dbReference type="Proteomes" id="UP001600941">
    <property type="component" value="Unassembled WGS sequence"/>
</dbReference>
<accession>A0ABQ0BQY0</accession>
<comment type="caution">
    <text evidence="1">The sequence shown here is derived from an EMBL/GenBank/DDBJ whole genome shotgun (WGS) entry which is preliminary data.</text>
</comment>
<keyword evidence="2" id="KW-1185">Reference proteome</keyword>